<protein>
    <submittedName>
        <fullName evidence="1">G-alpha-domain-containing protein</fullName>
    </submittedName>
</protein>
<gene>
    <name evidence="1" type="ORF">BDM02DRAFT_3114070</name>
</gene>
<reference evidence="1" key="2">
    <citation type="journal article" date="2020" name="Nat. Commun.">
        <title>Large-scale genome sequencing of mycorrhizal fungi provides insights into the early evolution of symbiotic traits.</title>
        <authorList>
            <person name="Miyauchi S."/>
            <person name="Kiss E."/>
            <person name="Kuo A."/>
            <person name="Drula E."/>
            <person name="Kohler A."/>
            <person name="Sanchez-Garcia M."/>
            <person name="Morin E."/>
            <person name="Andreopoulos B."/>
            <person name="Barry K.W."/>
            <person name="Bonito G."/>
            <person name="Buee M."/>
            <person name="Carver A."/>
            <person name="Chen C."/>
            <person name="Cichocki N."/>
            <person name="Clum A."/>
            <person name="Culley D."/>
            <person name="Crous P.W."/>
            <person name="Fauchery L."/>
            <person name="Girlanda M."/>
            <person name="Hayes R.D."/>
            <person name="Keri Z."/>
            <person name="LaButti K."/>
            <person name="Lipzen A."/>
            <person name="Lombard V."/>
            <person name="Magnuson J."/>
            <person name="Maillard F."/>
            <person name="Murat C."/>
            <person name="Nolan M."/>
            <person name="Ohm R.A."/>
            <person name="Pangilinan J."/>
            <person name="Pereira M.F."/>
            <person name="Perotto S."/>
            <person name="Peter M."/>
            <person name="Pfister S."/>
            <person name="Riley R."/>
            <person name="Sitrit Y."/>
            <person name="Stielow J.B."/>
            <person name="Szollosi G."/>
            <person name="Zifcakova L."/>
            <person name="Stursova M."/>
            <person name="Spatafora J.W."/>
            <person name="Tedersoo L."/>
            <person name="Vaario L.M."/>
            <person name="Yamada A."/>
            <person name="Yan M."/>
            <person name="Wang P."/>
            <person name="Xu J."/>
            <person name="Bruns T."/>
            <person name="Baldrian P."/>
            <person name="Vilgalys R."/>
            <person name="Dunand C."/>
            <person name="Henrissat B."/>
            <person name="Grigoriev I.V."/>
            <person name="Hibbett D."/>
            <person name="Nagy L.G."/>
            <person name="Martin F.M."/>
        </authorList>
    </citation>
    <scope>NUCLEOTIDE SEQUENCE</scope>
    <source>
        <strain evidence="1">P2</strain>
    </source>
</reference>
<accession>A0ACB6ZJG2</accession>
<evidence type="ECO:0000313" key="1">
    <source>
        <dbReference type="EMBL" id="KAF9649291.1"/>
    </source>
</evidence>
<organism evidence="1 2">
    <name type="scientific">Thelephora ganbajun</name>
    <name type="common">Ganba fungus</name>
    <dbReference type="NCBI Taxonomy" id="370292"/>
    <lineage>
        <taxon>Eukaryota</taxon>
        <taxon>Fungi</taxon>
        <taxon>Dikarya</taxon>
        <taxon>Basidiomycota</taxon>
        <taxon>Agaricomycotina</taxon>
        <taxon>Agaricomycetes</taxon>
        <taxon>Thelephorales</taxon>
        <taxon>Thelephoraceae</taxon>
        <taxon>Thelephora</taxon>
    </lineage>
</organism>
<sequence length="455" mass="51713">MRPLLPPPNETELERATRIQEENVAAAKSREIDLQIKTDKLEAQKKGGPVRILLLGQRGSGQSTILKSLQFRFAPNAFKEDSFAWRTVIHLNLVSTVNFVLDLLPPTSRAQPRDGGGRSSRSRVDLDSRSTDEIKRLRTRLHPLREVETILSKRLTTGKFPSRGPLSTTLGSDQPSFKSVDIVRSGSRWKALSKLYGPGGQDQMNEMRQIIAACCPDIVSLWENETVRSVISDREEFQEHTTTFSLNNALRICQMGYEPIVDDILRTHLTTLGVEEHHLTLEGGQTEQRNQEWIIYDVGGSRTQRAAWVPYFDNVTIVIFVVPLSAFNQVLDEDTSMNRLLDSFQLWKTTCSSKILAGVTFILVLNKWDLLAKKIEAGIQFKDFVTSYKDKPNDARSVSQYVRRKFVEFHKKLSPVNRPLFSHVMCATDSQDISFILIYIREILLKAHLGETKLM</sequence>
<dbReference type="Proteomes" id="UP000886501">
    <property type="component" value="Unassembled WGS sequence"/>
</dbReference>
<reference evidence="1" key="1">
    <citation type="submission" date="2019-10" db="EMBL/GenBank/DDBJ databases">
        <authorList>
            <consortium name="DOE Joint Genome Institute"/>
            <person name="Kuo A."/>
            <person name="Miyauchi S."/>
            <person name="Kiss E."/>
            <person name="Drula E."/>
            <person name="Kohler A."/>
            <person name="Sanchez-Garcia M."/>
            <person name="Andreopoulos B."/>
            <person name="Barry K.W."/>
            <person name="Bonito G."/>
            <person name="Buee M."/>
            <person name="Carver A."/>
            <person name="Chen C."/>
            <person name="Cichocki N."/>
            <person name="Clum A."/>
            <person name="Culley D."/>
            <person name="Crous P.W."/>
            <person name="Fauchery L."/>
            <person name="Girlanda M."/>
            <person name="Hayes R."/>
            <person name="Keri Z."/>
            <person name="Labutti K."/>
            <person name="Lipzen A."/>
            <person name="Lombard V."/>
            <person name="Magnuson J."/>
            <person name="Maillard F."/>
            <person name="Morin E."/>
            <person name="Murat C."/>
            <person name="Nolan M."/>
            <person name="Ohm R."/>
            <person name="Pangilinan J."/>
            <person name="Pereira M."/>
            <person name="Perotto S."/>
            <person name="Peter M."/>
            <person name="Riley R."/>
            <person name="Sitrit Y."/>
            <person name="Stielow B."/>
            <person name="Szollosi G."/>
            <person name="Zifcakova L."/>
            <person name="Stursova M."/>
            <person name="Spatafora J.W."/>
            <person name="Tedersoo L."/>
            <person name="Vaario L.-M."/>
            <person name="Yamada A."/>
            <person name="Yan M."/>
            <person name="Wang P."/>
            <person name="Xu J."/>
            <person name="Bruns T."/>
            <person name="Baldrian P."/>
            <person name="Vilgalys R."/>
            <person name="Henrissat B."/>
            <person name="Grigoriev I.V."/>
            <person name="Hibbett D."/>
            <person name="Nagy L.G."/>
            <person name="Martin F.M."/>
        </authorList>
    </citation>
    <scope>NUCLEOTIDE SEQUENCE</scope>
    <source>
        <strain evidence="1">P2</strain>
    </source>
</reference>
<name>A0ACB6ZJG2_THEGA</name>
<comment type="caution">
    <text evidence="1">The sequence shown here is derived from an EMBL/GenBank/DDBJ whole genome shotgun (WGS) entry which is preliminary data.</text>
</comment>
<dbReference type="EMBL" id="MU118000">
    <property type="protein sequence ID" value="KAF9649291.1"/>
    <property type="molecule type" value="Genomic_DNA"/>
</dbReference>
<keyword evidence="2" id="KW-1185">Reference proteome</keyword>
<proteinExistence type="predicted"/>
<evidence type="ECO:0000313" key="2">
    <source>
        <dbReference type="Proteomes" id="UP000886501"/>
    </source>
</evidence>